<sequence>MEDISAETVAKTFVDGWIALFGVPSTITTDRGTQFESYLFENVTRLLGTNRIRTTAYHPQSNDMAERLHRQLKAASIAHSDPSRGSDVLPEQVF</sequence>
<dbReference type="STRING" id="53468.A0A0R3UJS6"/>
<keyword evidence="4" id="KW-1185">Reference proteome</keyword>
<dbReference type="InterPro" id="IPR036397">
    <property type="entry name" value="RNaseH_sf"/>
</dbReference>
<dbReference type="Gene3D" id="3.30.420.10">
    <property type="entry name" value="Ribonuclease H-like superfamily/Ribonuclease H"/>
    <property type="match status" value="1"/>
</dbReference>
<organism evidence="5">
    <name type="scientific">Mesocestoides corti</name>
    <name type="common">Flatworm</name>
    <dbReference type="NCBI Taxonomy" id="53468"/>
    <lineage>
        <taxon>Eukaryota</taxon>
        <taxon>Metazoa</taxon>
        <taxon>Spiralia</taxon>
        <taxon>Lophotrochozoa</taxon>
        <taxon>Platyhelminthes</taxon>
        <taxon>Cestoda</taxon>
        <taxon>Eucestoda</taxon>
        <taxon>Cyclophyllidea</taxon>
        <taxon>Mesocestoididae</taxon>
        <taxon>Mesocestoides</taxon>
    </lineage>
</organism>
<evidence type="ECO:0000313" key="5">
    <source>
        <dbReference type="WBParaSite" id="MCOS_0000778101-mRNA-1"/>
    </source>
</evidence>
<dbReference type="PANTHER" id="PTHR38681">
    <property type="entry name" value="RETROVIRUS-RELATED POL POLYPROTEIN FROM TRANSPOSON 412-LIKE PROTEIN-RELATED"/>
    <property type="match status" value="1"/>
</dbReference>
<dbReference type="InterPro" id="IPR012337">
    <property type="entry name" value="RNaseH-like_sf"/>
</dbReference>
<reference evidence="5" key="1">
    <citation type="submission" date="2017-02" db="UniProtKB">
        <authorList>
            <consortium name="WormBaseParasite"/>
        </authorList>
    </citation>
    <scope>IDENTIFICATION</scope>
</reference>
<evidence type="ECO:0000313" key="3">
    <source>
        <dbReference type="EMBL" id="VDD81779.1"/>
    </source>
</evidence>
<proteinExistence type="predicted"/>
<dbReference type="GO" id="GO:0003676">
    <property type="term" value="F:nucleic acid binding"/>
    <property type="evidence" value="ECO:0007669"/>
    <property type="project" value="InterPro"/>
</dbReference>
<accession>A0A0R3UJS6</accession>
<name>A0A0R3UJS6_MESCO</name>
<reference evidence="3 4" key="2">
    <citation type="submission" date="2018-10" db="EMBL/GenBank/DDBJ databases">
        <authorList>
            <consortium name="Pathogen Informatics"/>
        </authorList>
    </citation>
    <scope>NUCLEOTIDE SEQUENCE [LARGE SCALE GENOMIC DNA]</scope>
</reference>
<gene>
    <name evidence="3" type="ORF">MCOS_LOCUS7782</name>
</gene>
<protein>
    <submittedName>
        <fullName evidence="5">Integrase catalytic domain-containing protein</fullName>
    </submittedName>
</protein>
<feature type="domain" description="Integrase catalytic" evidence="2">
    <location>
        <begin position="1"/>
        <end position="94"/>
    </location>
</feature>
<dbReference type="AlphaFoldDB" id="A0A0R3UJS6"/>
<dbReference type="GO" id="GO:0015074">
    <property type="term" value="P:DNA integration"/>
    <property type="evidence" value="ECO:0007669"/>
    <property type="project" value="InterPro"/>
</dbReference>
<dbReference type="PROSITE" id="PS50994">
    <property type="entry name" value="INTEGRASE"/>
    <property type="match status" value="1"/>
</dbReference>
<evidence type="ECO:0000256" key="1">
    <source>
        <dbReference type="SAM" id="MobiDB-lite"/>
    </source>
</evidence>
<dbReference type="PANTHER" id="PTHR38681:SF1">
    <property type="entry name" value="RETROVIRUS-RELATED POL POLYPROTEIN FROM TRANSPOSON 412-LIKE PROTEIN"/>
    <property type="match status" value="1"/>
</dbReference>
<evidence type="ECO:0000259" key="2">
    <source>
        <dbReference type="PROSITE" id="PS50994"/>
    </source>
</evidence>
<dbReference type="OrthoDB" id="10053156at2759"/>
<feature type="region of interest" description="Disordered" evidence="1">
    <location>
        <begin position="75"/>
        <end position="94"/>
    </location>
</feature>
<evidence type="ECO:0000313" key="4">
    <source>
        <dbReference type="Proteomes" id="UP000267029"/>
    </source>
</evidence>
<dbReference type="EMBL" id="UXSR01005407">
    <property type="protein sequence ID" value="VDD81779.1"/>
    <property type="molecule type" value="Genomic_DNA"/>
</dbReference>
<dbReference type="Proteomes" id="UP000267029">
    <property type="component" value="Unassembled WGS sequence"/>
</dbReference>
<dbReference type="SUPFAM" id="SSF53098">
    <property type="entry name" value="Ribonuclease H-like"/>
    <property type="match status" value="1"/>
</dbReference>
<dbReference type="InterPro" id="IPR001584">
    <property type="entry name" value="Integrase_cat-core"/>
</dbReference>
<dbReference type="WBParaSite" id="MCOS_0000778101-mRNA-1">
    <property type="protein sequence ID" value="MCOS_0000778101-mRNA-1"/>
    <property type="gene ID" value="MCOS_0000778101"/>
</dbReference>